<dbReference type="GO" id="GO:0009423">
    <property type="term" value="P:chorismate biosynthetic process"/>
    <property type="evidence" value="ECO:0007669"/>
    <property type="project" value="UniProtKB-UniRule"/>
</dbReference>
<dbReference type="GO" id="GO:0050661">
    <property type="term" value="F:NADP binding"/>
    <property type="evidence" value="ECO:0007669"/>
    <property type="project" value="TreeGrafter"/>
</dbReference>
<evidence type="ECO:0000256" key="4">
    <source>
        <dbReference type="ARBA" id="ARBA00023141"/>
    </source>
</evidence>
<evidence type="ECO:0000256" key="8">
    <source>
        <dbReference type="HAMAP-Rule" id="MF_00222"/>
    </source>
</evidence>
<dbReference type="CDD" id="cd01065">
    <property type="entry name" value="NAD_bind_Shikimate_DH"/>
    <property type="match status" value="1"/>
</dbReference>
<dbReference type="RefSeq" id="WP_196419138.1">
    <property type="nucleotide sequence ID" value="NZ_JADQTO010000026.1"/>
</dbReference>
<keyword evidence="3 8" id="KW-0560">Oxidoreductase</keyword>
<dbReference type="GO" id="GO:0005829">
    <property type="term" value="C:cytosol"/>
    <property type="evidence" value="ECO:0007669"/>
    <property type="project" value="TreeGrafter"/>
</dbReference>
<feature type="domain" description="Saccharopine dehydrogenase NADP binding" evidence="9">
    <location>
        <begin position="133"/>
        <end position="206"/>
    </location>
</feature>
<dbReference type="InterPro" id="IPR013708">
    <property type="entry name" value="Shikimate_DH-bd_N"/>
</dbReference>
<feature type="domain" description="SDH C-terminal" evidence="11">
    <location>
        <begin position="254"/>
        <end position="280"/>
    </location>
</feature>
<sequence>MTSPQQAHVLVGLIGAGIGSSHSPLLHQREADRQGIRLLYTVIDSSAYGLTADDLPGLLRWARTLGYRGLNVTYPFKQQIVQHLDQLSAEAKILGAVNTVVFADGATCGYNTDAVGFARNFDRNFPAVPRNEVVQLGAGGAGSAVAHAILKLGARHLTLIDVDAAKARRLAGLLAGEFGTDRITVGAHENLTRLLAGADGVINTTPIGMAHHPGSPVAPENLRKDMWVADIVYRPTDTALLQAARAAGAPTLSGAGMSVYQAVAAFEHFTGVPAAAETMLADSEELLRYGR</sequence>
<dbReference type="Proteomes" id="UP000598146">
    <property type="component" value="Unassembled WGS sequence"/>
</dbReference>
<feature type="binding site" evidence="8">
    <location>
        <position position="233"/>
    </location>
    <ligand>
        <name>shikimate</name>
        <dbReference type="ChEBI" id="CHEBI:36208"/>
    </ligand>
</feature>
<feature type="binding site" evidence="8">
    <location>
        <position position="261"/>
    </location>
    <ligand>
        <name>shikimate</name>
        <dbReference type="ChEBI" id="CHEBI:36208"/>
    </ligand>
</feature>
<feature type="binding site" evidence="8">
    <location>
        <position position="113"/>
    </location>
    <ligand>
        <name>shikimate</name>
        <dbReference type="ChEBI" id="CHEBI:36208"/>
    </ligand>
</feature>
<dbReference type="HAMAP" id="MF_00222">
    <property type="entry name" value="Shikimate_DH_AroE"/>
    <property type="match status" value="1"/>
</dbReference>
<proteinExistence type="inferred from homology"/>
<keyword evidence="2 8" id="KW-0028">Amino-acid biosynthesis</keyword>
<dbReference type="InterPro" id="IPR036291">
    <property type="entry name" value="NAD(P)-bd_dom_sf"/>
</dbReference>
<evidence type="ECO:0000256" key="5">
    <source>
        <dbReference type="ARBA" id="ARBA00051639"/>
    </source>
</evidence>
<feature type="binding site" evidence="8">
    <location>
        <position position="254"/>
    </location>
    <ligand>
        <name>NADP(+)</name>
        <dbReference type="ChEBI" id="CHEBI:58349"/>
    </ligand>
</feature>
<dbReference type="Pfam" id="PF08501">
    <property type="entry name" value="Shikimate_dh_N"/>
    <property type="match status" value="1"/>
</dbReference>
<protein>
    <recommendedName>
        <fullName evidence="8">Shikimate dehydrogenase (NADP(+))</fullName>
        <shortName evidence="8">SDH</shortName>
        <ecNumber evidence="8">1.1.1.25</ecNumber>
    </recommendedName>
</protein>
<dbReference type="GO" id="GO:0009073">
    <property type="term" value="P:aromatic amino acid family biosynthetic process"/>
    <property type="evidence" value="ECO:0007669"/>
    <property type="project" value="UniProtKB-KW"/>
</dbReference>
<feature type="binding site" evidence="8">
    <location>
        <begin position="137"/>
        <end position="141"/>
    </location>
    <ligand>
        <name>NADP(+)</name>
        <dbReference type="ChEBI" id="CHEBI:58349"/>
    </ligand>
</feature>
<keyword evidence="4 8" id="KW-0057">Aromatic amino acid biosynthesis</keyword>
<comment type="catalytic activity">
    <reaction evidence="5">
        <text>L-quinate + NAD(+) = 3-dehydroquinate + NADH + H(+)</text>
        <dbReference type="Rhea" id="RHEA:22364"/>
        <dbReference type="ChEBI" id="CHEBI:15378"/>
        <dbReference type="ChEBI" id="CHEBI:29751"/>
        <dbReference type="ChEBI" id="CHEBI:32364"/>
        <dbReference type="ChEBI" id="CHEBI:57540"/>
        <dbReference type="ChEBI" id="CHEBI:57945"/>
        <dbReference type="EC" id="1.1.1.24"/>
    </reaction>
</comment>
<feature type="domain" description="Shikimate dehydrogenase substrate binding N-terminal" evidence="10">
    <location>
        <begin position="13"/>
        <end position="100"/>
    </location>
</feature>
<feature type="active site" description="Proton acceptor" evidence="8">
    <location>
        <position position="77"/>
    </location>
</feature>
<keyword evidence="13" id="KW-1185">Reference proteome</keyword>
<dbReference type="Pfam" id="PF18317">
    <property type="entry name" value="SDH_C"/>
    <property type="match status" value="1"/>
</dbReference>
<dbReference type="Pfam" id="PF03435">
    <property type="entry name" value="Sacchrp_dh_NADP"/>
    <property type="match status" value="1"/>
</dbReference>
<comment type="caution">
    <text evidence="12">The sequence shown here is derived from an EMBL/GenBank/DDBJ whole genome shotgun (WGS) entry which is preliminary data.</text>
</comment>
<comment type="similarity">
    <text evidence="8">Belongs to the shikimate dehydrogenase family.</text>
</comment>
<evidence type="ECO:0000256" key="2">
    <source>
        <dbReference type="ARBA" id="ARBA00022605"/>
    </source>
</evidence>
<gene>
    <name evidence="8" type="primary">aroE</name>
    <name evidence="12" type="ORF">I4J89_38595</name>
</gene>
<dbReference type="PANTHER" id="PTHR21089">
    <property type="entry name" value="SHIKIMATE DEHYDROGENASE"/>
    <property type="match status" value="1"/>
</dbReference>
<evidence type="ECO:0000256" key="7">
    <source>
        <dbReference type="ARBA" id="ARBA00060613"/>
    </source>
</evidence>
<comment type="caution">
    <text evidence="8">Lacks conserved residue(s) required for the propagation of feature annotation.</text>
</comment>
<dbReference type="Gene3D" id="3.40.50.720">
    <property type="entry name" value="NAD(P)-binding Rossmann-like Domain"/>
    <property type="match status" value="1"/>
</dbReference>
<comment type="function">
    <text evidence="8">Involved in the biosynthesis of the chorismate, which leads to the biosynthesis of aromatic amino acids. Catalyzes the reversible NADPH linked reduction of 3-dehydroshikimate (DHSA) to yield shikimate (SA).</text>
</comment>
<dbReference type="FunFam" id="3.40.50.720:FF:000086">
    <property type="entry name" value="Quinate/shikimate dehydrogenase"/>
    <property type="match status" value="1"/>
</dbReference>
<dbReference type="GO" id="GO:0030266">
    <property type="term" value="F:quinate 3-dehydrogenase (NAD+) activity"/>
    <property type="evidence" value="ECO:0007669"/>
    <property type="project" value="UniProtKB-EC"/>
</dbReference>
<organism evidence="12 13">
    <name type="scientific">Actinoplanes aureus</name>
    <dbReference type="NCBI Taxonomy" id="2792083"/>
    <lineage>
        <taxon>Bacteria</taxon>
        <taxon>Bacillati</taxon>
        <taxon>Actinomycetota</taxon>
        <taxon>Actinomycetes</taxon>
        <taxon>Micromonosporales</taxon>
        <taxon>Micromonosporaceae</taxon>
        <taxon>Actinoplanes</taxon>
    </lineage>
</organism>
<dbReference type="Gene3D" id="3.40.50.10860">
    <property type="entry name" value="Leucine Dehydrogenase, chain A, domain 1"/>
    <property type="match status" value="1"/>
</dbReference>
<feature type="binding site" evidence="8">
    <location>
        <position position="73"/>
    </location>
    <ligand>
        <name>shikimate</name>
        <dbReference type="ChEBI" id="CHEBI:36208"/>
    </ligand>
</feature>
<evidence type="ECO:0000259" key="11">
    <source>
        <dbReference type="Pfam" id="PF18317"/>
    </source>
</evidence>
<evidence type="ECO:0000313" key="12">
    <source>
        <dbReference type="EMBL" id="MBG0567372.1"/>
    </source>
</evidence>
<evidence type="ECO:0000256" key="6">
    <source>
        <dbReference type="ARBA" id="ARBA00052329"/>
    </source>
</evidence>
<name>A0A931G268_9ACTN</name>
<dbReference type="InterPro" id="IPR005097">
    <property type="entry name" value="Sacchrp_dh_NADP-bd"/>
</dbReference>
<dbReference type="SUPFAM" id="SSF53223">
    <property type="entry name" value="Aminoacid dehydrogenase-like, N-terminal domain"/>
    <property type="match status" value="1"/>
</dbReference>
<dbReference type="InterPro" id="IPR046346">
    <property type="entry name" value="Aminoacid_DH-like_N_sf"/>
</dbReference>
<dbReference type="SUPFAM" id="SSF51735">
    <property type="entry name" value="NAD(P)-binding Rossmann-fold domains"/>
    <property type="match status" value="1"/>
</dbReference>
<dbReference type="GO" id="GO:0008652">
    <property type="term" value="P:amino acid biosynthetic process"/>
    <property type="evidence" value="ECO:0007669"/>
    <property type="project" value="UniProtKB-KW"/>
</dbReference>
<evidence type="ECO:0000259" key="10">
    <source>
        <dbReference type="Pfam" id="PF08501"/>
    </source>
</evidence>
<evidence type="ECO:0000256" key="1">
    <source>
        <dbReference type="ARBA" id="ARBA00004871"/>
    </source>
</evidence>
<comment type="pathway">
    <text evidence="1 8">Metabolic intermediate biosynthesis; chorismate biosynthesis; chorismate from D-erythrose 4-phosphate and phosphoenolpyruvate: step 4/7.</text>
</comment>
<reference evidence="12" key="1">
    <citation type="submission" date="2020-11" db="EMBL/GenBank/DDBJ databases">
        <title>Isolation and identification of active actinomycetes.</title>
        <authorList>
            <person name="Sun X."/>
        </authorList>
    </citation>
    <scope>NUCLEOTIDE SEQUENCE</scope>
    <source>
        <strain evidence="12">NEAU-A11</strain>
    </source>
</reference>
<accession>A0A931G268</accession>
<dbReference type="EMBL" id="JADQTO010000026">
    <property type="protein sequence ID" value="MBG0567372.1"/>
    <property type="molecule type" value="Genomic_DNA"/>
</dbReference>
<dbReference type="InterPro" id="IPR022893">
    <property type="entry name" value="Shikimate_DH_fam"/>
</dbReference>
<dbReference type="InterPro" id="IPR041121">
    <property type="entry name" value="SDH_C"/>
</dbReference>
<comment type="catalytic activity">
    <reaction evidence="6">
        <text>shikimate + NAD(+) = 3-dehydroshikimate + NADH + H(+)</text>
        <dbReference type="Rhea" id="RHEA:17741"/>
        <dbReference type="ChEBI" id="CHEBI:15378"/>
        <dbReference type="ChEBI" id="CHEBI:16630"/>
        <dbReference type="ChEBI" id="CHEBI:36208"/>
        <dbReference type="ChEBI" id="CHEBI:57540"/>
        <dbReference type="ChEBI" id="CHEBI:57945"/>
    </reaction>
</comment>
<feature type="binding site" evidence="8">
    <location>
        <position position="98"/>
    </location>
    <ligand>
        <name>shikimate</name>
        <dbReference type="ChEBI" id="CHEBI:36208"/>
    </ligand>
</feature>
<dbReference type="NCBIfam" id="NF009201">
    <property type="entry name" value="PRK12549.1"/>
    <property type="match status" value="1"/>
</dbReference>
<evidence type="ECO:0000259" key="9">
    <source>
        <dbReference type="Pfam" id="PF03435"/>
    </source>
</evidence>
<dbReference type="GO" id="GO:0004764">
    <property type="term" value="F:shikimate 3-dehydrogenase (NADP+) activity"/>
    <property type="evidence" value="ECO:0007669"/>
    <property type="project" value="UniProtKB-UniRule"/>
</dbReference>
<keyword evidence="8" id="KW-0521">NADP</keyword>
<comment type="catalytic activity">
    <reaction evidence="8">
        <text>shikimate + NADP(+) = 3-dehydroshikimate + NADPH + H(+)</text>
        <dbReference type="Rhea" id="RHEA:17737"/>
        <dbReference type="ChEBI" id="CHEBI:15378"/>
        <dbReference type="ChEBI" id="CHEBI:16630"/>
        <dbReference type="ChEBI" id="CHEBI:36208"/>
        <dbReference type="ChEBI" id="CHEBI:57783"/>
        <dbReference type="ChEBI" id="CHEBI:58349"/>
        <dbReference type="EC" id="1.1.1.25"/>
    </reaction>
</comment>
<dbReference type="NCBIfam" id="NF001319">
    <property type="entry name" value="PRK00258.3-3"/>
    <property type="match status" value="1"/>
</dbReference>
<feature type="binding site" evidence="8">
    <location>
        <begin position="21"/>
        <end position="23"/>
    </location>
    <ligand>
        <name>shikimate</name>
        <dbReference type="ChEBI" id="CHEBI:36208"/>
    </ligand>
</feature>
<dbReference type="EC" id="1.1.1.25" evidence="8"/>
<evidence type="ECO:0000313" key="13">
    <source>
        <dbReference type="Proteomes" id="UP000598146"/>
    </source>
</evidence>
<dbReference type="AlphaFoldDB" id="A0A931G268"/>
<comment type="subunit">
    <text evidence="8">Homodimer.</text>
</comment>
<evidence type="ECO:0000256" key="3">
    <source>
        <dbReference type="ARBA" id="ARBA00023002"/>
    </source>
</evidence>
<feature type="binding site" evidence="8">
    <location>
        <position position="231"/>
    </location>
    <ligand>
        <name>NADP(+)</name>
        <dbReference type="ChEBI" id="CHEBI:58349"/>
    </ligand>
</feature>
<dbReference type="GO" id="GO:0019632">
    <property type="term" value="P:shikimate metabolic process"/>
    <property type="evidence" value="ECO:0007669"/>
    <property type="project" value="UniProtKB-ARBA"/>
</dbReference>
<comment type="pathway">
    <text evidence="7">Aromatic compound metabolism; 3,4-dihydroxybenzoate biosynthesis; 3-dehydroquinate from D-quinate (NAD(+) route).</text>
</comment>
<dbReference type="PANTHER" id="PTHR21089:SF1">
    <property type="entry name" value="BIFUNCTIONAL 3-DEHYDROQUINATE DEHYDRATASE_SHIKIMATE DEHYDROGENASE, CHLOROPLASTIC"/>
    <property type="match status" value="1"/>
</dbReference>